<feature type="transmembrane region" description="Helical" evidence="2">
    <location>
        <begin position="65"/>
        <end position="90"/>
    </location>
</feature>
<evidence type="ECO:0000256" key="1">
    <source>
        <dbReference type="SAM" id="MobiDB-lite"/>
    </source>
</evidence>
<evidence type="ECO:0000313" key="3">
    <source>
        <dbReference type="EMBL" id="KAK2026377.1"/>
    </source>
</evidence>
<gene>
    <name evidence="3" type="ORF">LX32DRAFT_22433</name>
</gene>
<feature type="compositionally biased region" description="Basic and acidic residues" evidence="1">
    <location>
        <begin position="178"/>
        <end position="197"/>
    </location>
</feature>
<dbReference type="EMBL" id="MU842916">
    <property type="protein sequence ID" value="KAK2026377.1"/>
    <property type="molecule type" value="Genomic_DNA"/>
</dbReference>
<dbReference type="PANTHER" id="PTHR37544:SF3">
    <property type="entry name" value="SPRAY"/>
    <property type="match status" value="1"/>
</dbReference>
<evidence type="ECO:0000313" key="4">
    <source>
        <dbReference type="Proteomes" id="UP001232148"/>
    </source>
</evidence>
<name>A0AAD9HEA7_9PEZI</name>
<feature type="transmembrane region" description="Helical" evidence="2">
    <location>
        <begin position="21"/>
        <end position="45"/>
    </location>
</feature>
<keyword evidence="4" id="KW-1185">Reference proteome</keyword>
<keyword evidence="2" id="KW-1133">Transmembrane helix</keyword>
<proteinExistence type="predicted"/>
<dbReference type="Proteomes" id="UP001232148">
    <property type="component" value="Unassembled WGS sequence"/>
</dbReference>
<dbReference type="InterPro" id="IPR021840">
    <property type="entry name" value="DUF3433"/>
</dbReference>
<keyword evidence="2" id="KW-0812">Transmembrane</keyword>
<comment type="caution">
    <text evidence="3">The sequence shown here is derived from an EMBL/GenBank/DDBJ whole genome shotgun (WGS) entry which is preliminary data.</text>
</comment>
<reference evidence="3" key="1">
    <citation type="submission" date="2021-06" db="EMBL/GenBank/DDBJ databases">
        <title>Comparative genomics, transcriptomics and evolutionary studies reveal genomic signatures of adaptation to plant cell wall in hemibiotrophic fungi.</title>
        <authorList>
            <consortium name="DOE Joint Genome Institute"/>
            <person name="Baroncelli R."/>
            <person name="Diaz J.F."/>
            <person name="Benocci T."/>
            <person name="Peng M."/>
            <person name="Battaglia E."/>
            <person name="Haridas S."/>
            <person name="Andreopoulos W."/>
            <person name="Labutti K."/>
            <person name="Pangilinan J."/>
            <person name="Floch G.L."/>
            <person name="Makela M.R."/>
            <person name="Henrissat B."/>
            <person name="Grigoriev I.V."/>
            <person name="Crouch J.A."/>
            <person name="De Vries R.P."/>
            <person name="Sukno S.A."/>
            <person name="Thon M.R."/>
        </authorList>
    </citation>
    <scope>NUCLEOTIDE SEQUENCE</scope>
    <source>
        <strain evidence="3">MAFF235873</strain>
    </source>
</reference>
<feature type="region of interest" description="Disordered" evidence="1">
    <location>
        <begin position="172"/>
        <end position="197"/>
    </location>
</feature>
<keyword evidence="2" id="KW-0472">Membrane</keyword>
<protein>
    <submittedName>
        <fullName evidence="3">Uncharacterized protein</fullName>
    </submittedName>
</protein>
<sequence length="223" mass="25184">MDRQSQQPESSILLTRPTNSFYGVYAAILEGNVVLMLAAFMAILAEFLPILLTNVPYNLTQTLTTHNICAVTSISILALMLVTLVASLFTKWPDMPVDPRSIAGAMYYINESRMLEDFEGLSTLNSGDREKKVKELGRRYFYGAISGKDGRRMAVDSIESVEDTAYTGGHWFLPQIEPNREEDRHEDRDDEHSYGHGLENHEADHEIRHGQAQRSNHREVGLV</sequence>
<accession>A0AAD9HEA7</accession>
<dbReference type="Pfam" id="PF11915">
    <property type="entry name" value="DUF3433"/>
    <property type="match status" value="1"/>
</dbReference>
<dbReference type="PANTHER" id="PTHR37544">
    <property type="entry name" value="SPRAY-RELATED"/>
    <property type="match status" value="1"/>
</dbReference>
<organism evidence="3 4">
    <name type="scientific">Colletotrichum zoysiae</name>
    <dbReference type="NCBI Taxonomy" id="1216348"/>
    <lineage>
        <taxon>Eukaryota</taxon>
        <taxon>Fungi</taxon>
        <taxon>Dikarya</taxon>
        <taxon>Ascomycota</taxon>
        <taxon>Pezizomycotina</taxon>
        <taxon>Sordariomycetes</taxon>
        <taxon>Hypocreomycetidae</taxon>
        <taxon>Glomerellales</taxon>
        <taxon>Glomerellaceae</taxon>
        <taxon>Colletotrichum</taxon>
        <taxon>Colletotrichum graminicola species complex</taxon>
    </lineage>
</organism>
<evidence type="ECO:0000256" key="2">
    <source>
        <dbReference type="SAM" id="Phobius"/>
    </source>
</evidence>
<dbReference type="AlphaFoldDB" id="A0AAD9HEA7"/>